<name>A0A9N9H6G3_9GLOM</name>
<keyword evidence="2" id="KW-1185">Reference proteome</keyword>
<evidence type="ECO:0000313" key="1">
    <source>
        <dbReference type="EMBL" id="CAG8650771.1"/>
    </source>
</evidence>
<sequence>MFTSPSTSTSVKRTFDQSEDLSTMIITIKKNYNYYLDLSNWQLNTEVDEDAYVEAFPLLSDHYESFDGIQEWRTTILQGPKSGAKIAFDKSSFAPVLYYCPYCNHFRKINFCKHCKKSIDDDDFDSESNESATLSSIIIITEEFQKSLKNKGIFDNVIEKYSAKYITSQSRTVENKNIFWSDNELQMDDSDNEFII</sequence>
<dbReference type="EMBL" id="CAJVPY010005799">
    <property type="protein sequence ID" value="CAG8650771.1"/>
    <property type="molecule type" value="Genomic_DNA"/>
</dbReference>
<accession>A0A9N9H6G3</accession>
<reference evidence="1" key="1">
    <citation type="submission" date="2021-06" db="EMBL/GenBank/DDBJ databases">
        <authorList>
            <person name="Kallberg Y."/>
            <person name="Tangrot J."/>
            <person name="Rosling A."/>
        </authorList>
    </citation>
    <scope>NUCLEOTIDE SEQUENCE</scope>
    <source>
        <strain evidence="1">MA453B</strain>
    </source>
</reference>
<gene>
    <name evidence="1" type="ORF">DERYTH_LOCUS10172</name>
</gene>
<evidence type="ECO:0000313" key="2">
    <source>
        <dbReference type="Proteomes" id="UP000789405"/>
    </source>
</evidence>
<dbReference type="Proteomes" id="UP000789405">
    <property type="component" value="Unassembled WGS sequence"/>
</dbReference>
<comment type="caution">
    <text evidence="1">The sequence shown here is derived from an EMBL/GenBank/DDBJ whole genome shotgun (WGS) entry which is preliminary data.</text>
</comment>
<proteinExistence type="predicted"/>
<dbReference type="AlphaFoldDB" id="A0A9N9H6G3"/>
<organism evidence="1 2">
    <name type="scientific">Dentiscutata erythropus</name>
    <dbReference type="NCBI Taxonomy" id="1348616"/>
    <lineage>
        <taxon>Eukaryota</taxon>
        <taxon>Fungi</taxon>
        <taxon>Fungi incertae sedis</taxon>
        <taxon>Mucoromycota</taxon>
        <taxon>Glomeromycotina</taxon>
        <taxon>Glomeromycetes</taxon>
        <taxon>Diversisporales</taxon>
        <taxon>Gigasporaceae</taxon>
        <taxon>Dentiscutata</taxon>
    </lineage>
</organism>
<protein>
    <submittedName>
        <fullName evidence="1">19696_t:CDS:1</fullName>
    </submittedName>
</protein>